<comment type="pathway">
    <text evidence="3 17">Glycan metabolism; pectin degradation; 2-dehydro-3-deoxy-D-gluconate from pectin: step 1/5.</text>
</comment>
<evidence type="ECO:0000256" key="12">
    <source>
        <dbReference type="ARBA" id="ARBA00023180"/>
    </source>
</evidence>
<proteinExistence type="inferred from homology"/>
<dbReference type="GO" id="GO:0045490">
    <property type="term" value="P:pectin catabolic process"/>
    <property type="evidence" value="ECO:0007669"/>
    <property type="project" value="UniProtKB-UniRule"/>
</dbReference>
<feature type="chain" id="PRO_5023965782" description="Pectinesterase" evidence="17">
    <location>
        <begin position="27"/>
        <end position="564"/>
    </location>
</feature>
<evidence type="ECO:0000256" key="3">
    <source>
        <dbReference type="ARBA" id="ARBA00005184"/>
    </source>
</evidence>
<dbReference type="GO" id="GO:0030599">
    <property type="term" value="F:pectinesterase activity"/>
    <property type="evidence" value="ECO:0007669"/>
    <property type="project" value="UniProtKB-UniRule"/>
</dbReference>
<dbReference type="SMART" id="SM00856">
    <property type="entry name" value="PMEI"/>
    <property type="match status" value="1"/>
</dbReference>
<evidence type="ECO:0000259" key="18">
    <source>
        <dbReference type="SMART" id="SM00856"/>
    </source>
</evidence>
<keyword evidence="20" id="KW-1185">Reference proteome</keyword>
<dbReference type="Pfam" id="PF01095">
    <property type="entry name" value="Pectinesterase"/>
    <property type="match status" value="1"/>
</dbReference>
<dbReference type="Proteomes" id="UP000325577">
    <property type="component" value="Linkage Group LG16"/>
</dbReference>
<keyword evidence="7" id="KW-0964">Secreted</keyword>
<dbReference type="GO" id="GO:0005576">
    <property type="term" value="C:extracellular region"/>
    <property type="evidence" value="ECO:0007669"/>
    <property type="project" value="UniProtKB-SubCell"/>
</dbReference>
<gene>
    <name evidence="19" type="ORF">F0562_029277</name>
</gene>
<dbReference type="Gene3D" id="1.20.140.40">
    <property type="entry name" value="Invertase/pectin methylesterase inhibitor family protein"/>
    <property type="match status" value="1"/>
</dbReference>
<name>A0A5J5B260_9ASTE</name>
<dbReference type="AlphaFoldDB" id="A0A5J5B260"/>
<dbReference type="Gene3D" id="2.160.20.10">
    <property type="entry name" value="Single-stranded right-handed beta-helix, Pectin lyase-like"/>
    <property type="match status" value="1"/>
</dbReference>
<dbReference type="FunFam" id="1.20.140.40:FF:000004">
    <property type="entry name" value="Pectinesterase"/>
    <property type="match status" value="1"/>
</dbReference>
<comment type="catalytic activity">
    <reaction evidence="14 17">
        <text>[(1-&gt;4)-alpha-D-galacturonosyl methyl ester](n) + n H2O = [(1-&gt;4)-alpha-D-galacturonosyl](n) + n methanol + n H(+)</text>
        <dbReference type="Rhea" id="RHEA:22380"/>
        <dbReference type="Rhea" id="RHEA-COMP:14570"/>
        <dbReference type="Rhea" id="RHEA-COMP:14573"/>
        <dbReference type="ChEBI" id="CHEBI:15377"/>
        <dbReference type="ChEBI" id="CHEBI:15378"/>
        <dbReference type="ChEBI" id="CHEBI:17790"/>
        <dbReference type="ChEBI" id="CHEBI:140522"/>
        <dbReference type="ChEBI" id="CHEBI:140523"/>
        <dbReference type="EC" id="3.1.1.11"/>
    </reaction>
</comment>
<comment type="function">
    <text evidence="15">Acts in the modification of cell walls via demethylesterification of cell wall pectin.</text>
</comment>
<dbReference type="SUPFAM" id="SSF101148">
    <property type="entry name" value="Plant invertase/pectin methylesterase inhibitor"/>
    <property type="match status" value="1"/>
</dbReference>
<evidence type="ECO:0000256" key="8">
    <source>
        <dbReference type="ARBA" id="ARBA00022729"/>
    </source>
</evidence>
<dbReference type="UniPathway" id="UPA00545">
    <property type="reaction ID" value="UER00823"/>
</dbReference>
<evidence type="ECO:0000256" key="15">
    <source>
        <dbReference type="ARBA" id="ARBA00057335"/>
    </source>
</evidence>
<dbReference type="InterPro" id="IPR011050">
    <property type="entry name" value="Pectin_lyase_fold/virulence"/>
</dbReference>
<evidence type="ECO:0000256" key="13">
    <source>
        <dbReference type="ARBA" id="ARBA00023316"/>
    </source>
</evidence>
<keyword evidence="8 17" id="KW-0732">Signal</keyword>
<keyword evidence="13" id="KW-0961">Cell wall biogenesis/degradation</keyword>
<evidence type="ECO:0000256" key="10">
    <source>
        <dbReference type="ARBA" id="ARBA00023085"/>
    </source>
</evidence>
<reference evidence="19 20" key="1">
    <citation type="submission" date="2019-09" db="EMBL/GenBank/DDBJ databases">
        <title>A chromosome-level genome assembly of the Chinese tupelo Nyssa sinensis.</title>
        <authorList>
            <person name="Yang X."/>
            <person name="Kang M."/>
            <person name="Yang Y."/>
            <person name="Xiong H."/>
            <person name="Wang M."/>
            <person name="Zhang Z."/>
            <person name="Wang Z."/>
            <person name="Wu H."/>
            <person name="Ma T."/>
            <person name="Liu J."/>
            <person name="Xi Z."/>
        </authorList>
    </citation>
    <scope>NUCLEOTIDE SEQUENCE [LARGE SCALE GENOMIC DNA]</scope>
    <source>
        <strain evidence="19">J267</strain>
        <tissue evidence="19">Leaf</tissue>
    </source>
</reference>
<evidence type="ECO:0000256" key="4">
    <source>
        <dbReference type="ARBA" id="ARBA00006027"/>
    </source>
</evidence>
<dbReference type="InterPro" id="IPR033131">
    <property type="entry name" value="Pectinesterase_Asp_AS"/>
</dbReference>
<dbReference type="OrthoDB" id="2019149at2759"/>
<comment type="subcellular location">
    <subcellularLocation>
        <location evidence="1">Cell envelope</location>
    </subcellularLocation>
    <subcellularLocation>
        <location evidence="2">Secreted</location>
    </subcellularLocation>
</comment>
<comment type="similarity">
    <text evidence="5">In the C-terminal section; belongs to the pectinesterase family.</text>
</comment>
<evidence type="ECO:0000313" key="20">
    <source>
        <dbReference type="Proteomes" id="UP000325577"/>
    </source>
</evidence>
<evidence type="ECO:0000256" key="17">
    <source>
        <dbReference type="RuleBase" id="RU000589"/>
    </source>
</evidence>
<dbReference type="EMBL" id="CM018039">
    <property type="protein sequence ID" value="KAA8536799.1"/>
    <property type="molecule type" value="Genomic_DNA"/>
</dbReference>
<comment type="similarity">
    <text evidence="4">In the N-terminal section; belongs to the PMEI family.</text>
</comment>
<dbReference type="InterPro" id="IPR000070">
    <property type="entry name" value="Pectinesterase_cat"/>
</dbReference>
<evidence type="ECO:0000256" key="14">
    <source>
        <dbReference type="ARBA" id="ARBA00047928"/>
    </source>
</evidence>
<dbReference type="EC" id="3.1.1.11" evidence="6 17"/>
<dbReference type="InterPro" id="IPR035513">
    <property type="entry name" value="Invertase/methylesterase_inhib"/>
</dbReference>
<keyword evidence="12" id="KW-0325">Glycoprotein</keyword>
<evidence type="ECO:0000256" key="7">
    <source>
        <dbReference type="ARBA" id="ARBA00022525"/>
    </source>
</evidence>
<evidence type="ECO:0000256" key="6">
    <source>
        <dbReference type="ARBA" id="ARBA00013229"/>
    </source>
</evidence>
<dbReference type="GO" id="GO:0004857">
    <property type="term" value="F:enzyme inhibitor activity"/>
    <property type="evidence" value="ECO:0007669"/>
    <property type="project" value="InterPro"/>
</dbReference>
<organism evidence="19 20">
    <name type="scientific">Nyssa sinensis</name>
    <dbReference type="NCBI Taxonomy" id="561372"/>
    <lineage>
        <taxon>Eukaryota</taxon>
        <taxon>Viridiplantae</taxon>
        <taxon>Streptophyta</taxon>
        <taxon>Embryophyta</taxon>
        <taxon>Tracheophyta</taxon>
        <taxon>Spermatophyta</taxon>
        <taxon>Magnoliopsida</taxon>
        <taxon>eudicotyledons</taxon>
        <taxon>Gunneridae</taxon>
        <taxon>Pentapetalae</taxon>
        <taxon>asterids</taxon>
        <taxon>Cornales</taxon>
        <taxon>Nyssaceae</taxon>
        <taxon>Nyssa</taxon>
    </lineage>
</organism>
<dbReference type="GO" id="GO:0042545">
    <property type="term" value="P:cell wall modification"/>
    <property type="evidence" value="ECO:0007669"/>
    <property type="project" value="UniProtKB-UniRule"/>
</dbReference>
<accession>A0A5J5B260</accession>
<dbReference type="CDD" id="cd15798">
    <property type="entry name" value="PMEI-like_3"/>
    <property type="match status" value="1"/>
</dbReference>
<dbReference type="InterPro" id="IPR006501">
    <property type="entry name" value="Pectinesterase_inhib_dom"/>
</dbReference>
<evidence type="ECO:0000256" key="11">
    <source>
        <dbReference type="ARBA" id="ARBA00023157"/>
    </source>
</evidence>
<evidence type="ECO:0000256" key="2">
    <source>
        <dbReference type="ARBA" id="ARBA00004613"/>
    </source>
</evidence>
<dbReference type="InterPro" id="IPR012334">
    <property type="entry name" value="Pectin_lyas_fold"/>
</dbReference>
<dbReference type="SUPFAM" id="SSF51126">
    <property type="entry name" value="Pectin lyase-like"/>
    <property type="match status" value="1"/>
</dbReference>
<keyword evidence="11" id="KW-1015">Disulfide bond</keyword>
<feature type="signal peptide" evidence="17">
    <location>
        <begin position="1"/>
        <end position="26"/>
    </location>
</feature>
<protein>
    <recommendedName>
        <fullName evidence="6 17">Pectinesterase</fullName>
        <ecNumber evidence="6 17">3.1.1.11</ecNumber>
    </recommendedName>
</protein>
<keyword evidence="10 17" id="KW-0063">Aspartyl esterase</keyword>
<evidence type="ECO:0000256" key="5">
    <source>
        <dbReference type="ARBA" id="ARBA00007786"/>
    </source>
</evidence>
<keyword evidence="9 17" id="KW-0378">Hydrolase</keyword>
<evidence type="ECO:0000256" key="1">
    <source>
        <dbReference type="ARBA" id="ARBA00004196"/>
    </source>
</evidence>
<evidence type="ECO:0000256" key="16">
    <source>
        <dbReference type="PROSITE-ProRule" id="PRU10040"/>
    </source>
</evidence>
<sequence length="564" mass="62125">MNMASMHSTICILSLFLILHFSTSHASSFTSKPTSPATLCNSTPFPFFCKSVLPQNQSATIYDYGRLSVRRSLATTSNLLSLVNNYLRFRRGLSETTILALQDCQLLLGLNIDFLSNSIQTIDPTNTLQSSQAEDTQTLLSAILTNQQTCLDGLQSTSSSPSIKNSLLTPLSNGSKLHSVSLALFWHGWVHETKKGRWLTERKQIFSDITLGRNGHLPLRIPRRDRKILERGSGRKLLQTDVDGVKVSQTVVVNPDGSGNFTTINDAVAAAPNKTKAGKGYFLIYVVAGVYEEYVSIPKNKYYLMMIGDGINQTVITGNRSVVDGWTTFNSATFAVVGQRFVAANITFRNTAGAIKHQAVAVRNGADLSAFVSCSFEGYQDTLYTHSLRQFYRECDIYGTVDFIFGNAAVVFQNCNIYPRLPMQGQFNAITAQGRTDINQNTGISFHNCSIAAADDLASSSGTTQTFLGRPWKEYSRTVYMQSFMDSLIDSAGWNNWSGDFALSTLYYAEYDNTGPGSVTAKRVTWPGYHVMNATDAANFTVSNFLLGDNWLLPTGVPYHGDLL</sequence>
<feature type="active site" evidence="16">
    <location>
        <position position="402"/>
    </location>
</feature>
<dbReference type="PANTHER" id="PTHR31707">
    <property type="entry name" value="PECTINESTERASE"/>
    <property type="match status" value="1"/>
</dbReference>
<dbReference type="FunFam" id="2.160.20.10:FF:000001">
    <property type="entry name" value="Pectinesterase"/>
    <property type="match status" value="1"/>
</dbReference>
<dbReference type="PROSITE" id="PS00503">
    <property type="entry name" value="PECTINESTERASE_2"/>
    <property type="match status" value="1"/>
</dbReference>
<dbReference type="NCBIfam" id="TIGR01614">
    <property type="entry name" value="PME_inhib"/>
    <property type="match status" value="1"/>
</dbReference>
<evidence type="ECO:0000313" key="19">
    <source>
        <dbReference type="EMBL" id="KAA8536799.1"/>
    </source>
</evidence>
<feature type="domain" description="Pectinesterase inhibitor" evidence="18">
    <location>
        <begin position="31"/>
        <end position="184"/>
    </location>
</feature>
<dbReference type="Pfam" id="PF04043">
    <property type="entry name" value="PMEI"/>
    <property type="match status" value="1"/>
</dbReference>
<evidence type="ECO:0000256" key="9">
    <source>
        <dbReference type="ARBA" id="ARBA00022801"/>
    </source>
</evidence>